<evidence type="ECO:0000256" key="3">
    <source>
        <dbReference type="SAM" id="SignalP"/>
    </source>
</evidence>
<accession>A0ABR2KJC1</accession>
<evidence type="ECO:0000313" key="4">
    <source>
        <dbReference type="EMBL" id="KAK8891073.1"/>
    </source>
</evidence>
<proteinExistence type="predicted"/>
<evidence type="ECO:0000256" key="1">
    <source>
        <dbReference type="SAM" id="MobiDB-lite"/>
    </source>
</evidence>
<name>A0ABR2KJC1_9EUKA</name>
<comment type="caution">
    <text evidence="4">The sequence shown here is derived from an EMBL/GenBank/DDBJ whole genome shotgun (WGS) entry which is preliminary data.</text>
</comment>
<feature type="chain" id="PRO_5047325196" evidence="3">
    <location>
        <begin position="16"/>
        <end position="300"/>
    </location>
</feature>
<reference evidence="4 5" key="1">
    <citation type="submission" date="2024-04" db="EMBL/GenBank/DDBJ databases">
        <title>Tritrichomonas musculus Genome.</title>
        <authorList>
            <person name="Alves-Ferreira E."/>
            <person name="Grigg M."/>
            <person name="Lorenzi H."/>
            <person name="Galac M."/>
        </authorList>
    </citation>
    <scope>NUCLEOTIDE SEQUENCE [LARGE SCALE GENOMIC DNA]</scope>
    <source>
        <strain evidence="4 5">EAF2021</strain>
    </source>
</reference>
<keyword evidence="2" id="KW-0812">Transmembrane</keyword>
<organism evidence="4 5">
    <name type="scientific">Tritrichomonas musculus</name>
    <dbReference type="NCBI Taxonomy" id="1915356"/>
    <lineage>
        <taxon>Eukaryota</taxon>
        <taxon>Metamonada</taxon>
        <taxon>Parabasalia</taxon>
        <taxon>Tritrichomonadida</taxon>
        <taxon>Tritrichomonadidae</taxon>
        <taxon>Tritrichomonas</taxon>
    </lineage>
</organism>
<gene>
    <name evidence="4" type="ORF">M9Y10_028278</name>
</gene>
<protein>
    <submittedName>
        <fullName evidence="4">Uncharacterized protein</fullName>
    </submittedName>
</protein>
<dbReference type="EMBL" id="JAPFFF010000004">
    <property type="protein sequence ID" value="KAK8891073.1"/>
    <property type="molecule type" value="Genomic_DNA"/>
</dbReference>
<feature type="region of interest" description="Disordered" evidence="1">
    <location>
        <begin position="254"/>
        <end position="300"/>
    </location>
</feature>
<evidence type="ECO:0000256" key="2">
    <source>
        <dbReference type="SAM" id="Phobius"/>
    </source>
</evidence>
<feature type="transmembrane region" description="Helical" evidence="2">
    <location>
        <begin position="224"/>
        <end position="247"/>
    </location>
</feature>
<dbReference type="Proteomes" id="UP001470230">
    <property type="component" value="Unassembled WGS sequence"/>
</dbReference>
<keyword evidence="5" id="KW-1185">Reference proteome</keyword>
<keyword evidence="2" id="KW-0472">Membrane</keyword>
<feature type="compositionally biased region" description="Basic and acidic residues" evidence="1">
    <location>
        <begin position="255"/>
        <end position="283"/>
    </location>
</feature>
<evidence type="ECO:0000313" key="5">
    <source>
        <dbReference type="Proteomes" id="UP001470230"/>
    </source>
</evidence>
<keyword evidence="3" id="KW-0732">Signal</keyword>
<keyword evidence="2" id="KW-1133">Transmembrane helix</keyword>
<feature type="signal peptide" evidence="3">
    <location>
        <begin position="1"/>
        <end position="15"/>
    </location>
</feature>
<sequence length="300" mass="34616">MITFFLLSFVSPSTLTPKDIFCGEWDVFVGTSSDHEVAIKYSFEFHANKTNGRTISTIWRSDVVSYNSPESKLEPMVAQYEIEFPKNNQDSDDFEGIIFYKGHSINILIKTIENDQLTTKIDLEFLKIYVSLEIINNRTIEISIGSLNNAENEANFVAFRAQPVKLAQILPMFKDHKRSEKSAESVIKKYAEYELPENGSTFSDYARYYLAKGIQLFYRYKIQIYTVIFVIVVQIILFMVIGCIQSLCSKGKNQQKIDTKTEQSKRKKDDDFHSTSEKNGKDDEAGEEEEENKEQKEETK</sequence>